<dbReference type="EMBL" id="KV918942">
    <property type="protein sequence ID" value="OSX74557.1"/>
    <property type="molecule type" value="Genomic_DNA"/>
</dbReference>
<evidence type="ECO:0000313" key="3">
    <source>
        <dbReference type="EMBL" id="OSX74557.1"/>
    </source>
</evidence>
<organism evidence="3 4">
    <name type="scientific">Porphyra umbilicalis</name>
    <name type="common">Purple laver</name>
    <name type="synonym">Red alga</name>
    <dbReference type="NCBI Taxonomy" id="2786"/>
    <lineage>
        <taxon>Eukaryota</taxon>
        <taxon>Rhodophyta</taxon>
        <taxon>Bangiophyceae</taxon>
        <taxon>Bangiales</taxon>
        <taxon>Bangiaceae</taxon>
        <taxon>Porphyra</taxon>
    </lineage>
</organism>
<dbReference type="GO" id="GO:0005524">
    <property type="term" value="F:ATP binding"/>
    <property type="evidence" value="ECO:0007669"/>
    <property type="project" value="UniProtKB-KW"/>
</dbReference>
<keyword evidence="1" id="KW-0378">Hydrolase</keyword>
<comment type="catalytic activity">
    <reaction evidence="1">
        <text>ATP + H2O = ADP + phosphate + H(+)</text>
        <dbReference type="Rhea" id="RHEA:13065"/>
        <dbReference type="ChEBI" id="CHEBI:15377"/>
        <dbReference type="ChEBI" id="CHEBI:15378"/>
        <dbReference type="ChEBI" id="CHEBI:30616"/>
        <dbReference type="ChEBI" id="CHEBI:43474"/>
        <dbReference type="ChEBI" id="CHEBI:456216"/>
        <dbReference type="EC" id="5.6.2.3"/>
    </reaction>
</comment>
<keyword evidence="1" id="KW-0227">DNA damage</keyword>
<keyword evidence="1" id="KW-0234">DNA repair</keyword>
<gene>
    <name evidence="3" type="ORF">BU14_0284s0010</name>
</gene>
<accession>A0A1X6P153</accession>
<dbReference type="Pfam" id="PF05970">
    <property type="entry name" value="PIF1"/>
    <property type="match status" value="1"/>
</dbReference>
<name>A0A1X6P153_PORUM</name>
<dbReference type="InterPro" id="IPR027417">
    <property type="entry name" value="P-loop_NTPase"/>
</dbReference>
<dbReference type="AlphaFoldDB" id="A0A1X6P153"/>
<dbReference type="InterPro" id="IPR051055">
    <property type="entry name" value="PIF1_helicase"/>
</dbReference>
<comment type="cofactor">
    <cofactor evidence="1">
        <name>Mg(2+)</name>
        <dbReference type="ChEBI" id="CHEBI:18420"/>
    </cofactor>
</comment>
<evidence type="ECO:0000259" key="2">
    <source>
        <dbReference type="Pfam" id="PF05970"/>
    </source>
</evidence>
<dbReference type="GO" id="GO:0006281">
    <property type="term" value="P:DNA repair"/>
    <property type="evidence" value="ECO:0007669"/>
    <property type="project" value="UniProtKB-KW"/>
</dbReference>
<keyword evidence="4" id="KW-1185">Reference proteome</keyword>
<proteinExistence type="inferred from homology"/>
<dbReference type="InterPro" id="IPR010285">
    <property type="entry name" value="DNA_helicase_pif1-like_DEAD"/>
</dbReference>
<dbReference type="PANTHER" id="PTHR47642:SF5">
    <property type="entry name" value="ATP-DEPENDENT DNA HELICASE"/>
    <property type="match status" value="1"/>
</dbReference>
<dbReference type="Proteomes" id="UP000218209">
    <property type="component" value="Unassembled WGS sequence"/>
</dbReference>
<protein>
    <recommendedName>
        <fullName evidence="1">ATP-dependent DNA helicase</fullName>
        <ecNumber evidence="1">5.6.2.3</ecNumber>
    </recommendedName>
</protein>
<dbReference type="GO" id="GO:0043139">
    <property type="term" value="F:5'-3' DNA helicase activity"/>
    <property type="evidence" value="ECO:0007669"/>
    <property type="project" value="UniProtKB-EC"/>
</dbReference>
<dbReference type="OrthoDB" id="5116at2759"/>
<evidence type="ECO:0000256" key="1">
    <source>
        <dbReference type="RuleBase" id="RU363044"/>
    </source>
</evidence>
<sequence>MTAAAVAQAASQPAASIVSQLSRSRSVFLTGAAGTGKTTLLKEVVPQLRVLDRSMGVCATTGMAASLIGGVTLHSWAGLRPATTAALVGGTSASELVSLFPPRARERLSSARFLVLDEISMLNAALLDGIDRVCRLLRRQPNTPLGGLVVLFCGDFVQLPPVSGQGMFSGTYAFRAAVWPALFADQGVLLRVNFRQGADSRFLGLLHRMRRAELSQDDVQMLNSRVGRSTPADVVTLFSKNEQAHEHNAERLDQLKTPAVEYYAVDDYKQLDKEQGVALLAAVTAAQLVVTLRVGAVVVLLSNQYFHVHQLCAGSRGVVVGFHVAYDATLRREERLPVVEFARSSARGSTRVNILRQNFEAASVQGKGVVAAAVRRQVPLQLGWGLSIHKAQGLTLDRVALSLCSVFTFAMVYVAFSRVRHLEDIFLLSFDASLVRACPEALAFHDSLRPLIL</sequence>
<keyword evidence="1" id="KW-0347">Helicase</keyword>
<dbReference type="GO" id="GO:0000723">
    <property type="term" value="P:telomere maintenance"/>
    <property type="evidence" value="ECO:0007669"/>
    <property type="project" value="InterPro"/>
</dbReference>
<keyword evidence="1" id="KW-0067">ATP-binding</keyword>
<keyword evidence="1" id="KW-0547">Nucleotide-binding</keyword>
<dbReference type="GO" id="GO:0016887">
    <property type="term" value="F:ATP hydrolysis activity"/>
    <property type="evidence" value="ECO:0007669"/>
    <property type="project" value="RHEA"/>
</dbReference>
<dbReference type="SUPFAM" id="SSF52540">
    <property type="entry name" value="P-loop containing nucleoside triphosphate hydrolases"/>
    <property type="match status" value="2"/>
</dbReference>
<dbReference type="PANTHER" id="PTHR47642">
    <property type="entry name" value="ATP-DEPENDENT DNA HELICASE"/>
    <property type="match status" value="1"/>
</dbReference>
<dbReference type="CDD" id="cd18809">
    <property type="entry name" value="SF1_C_RecD"/>
    <property type="match status" value="1"/>
</dbReference>
<comment type="similarity">
    <text evidence="1">Belongs to the helicase family.</text>
</comment>
<reference evidence="3 4" key="1">
    <citation type="submission" date="2017-03" db="EMBL/GenBank/DDBJ databases">
        <title>WGS assembly of Porphyra umbilicalis.</title>
        <authorList>
            <person name="Brawley S.H."/>
            <person name="Blouin N.A."/>
            <person name="Ficko-Blean E."/>
            <person name="Wheeler G.L."/>
            <person name="Lohr M."/>
            <person name="Goodson H.V."/>
            <person name="Jenkins J.W."/>
            <person name="Blaby-Haas C.E."/>
            <person name="Helliwell K.E."/>
            <person name="Chan C."/>
            <person name="Marriage T."/>
            <person name="Bhattacharya D."/>
            <person name="Klein A.S."/>
            <person name="Badis Y."/>
            <person name="Brodie J."/>
            <person name="Cao Y."/>
            <person name="Collen J."/>
            <person name="Dittami S.M."/>
            <person name="Gachon C.M."/>
            <person name="Green B.R."/>
            <person name="Karpowicz S."/>
            <person name="Kim J.W."/>
            <person name="Kudahl U."/>
            <person name="Lin S."/>
            <person name="Michel G."/>
            <person name="Mittag M."/>
            <person name="Olson B.J."/>
            <person name="Pangilinan J."/>
            <person name="Peng Y."/>
            <person name="Qiu H."/>
            <person name="Shu S."/>
            <person name="Singer J.T."/>
            <person name="Smith A.G."/>
            <person name="Sprecher B.N."/>
            <person name="Wagner V."/>
            <person name="Wang W."/>
            <person name="Wang Z.-Y."/>
            <person name="Yan J."/>
            <person name="Yarish C."/>
            <person name="Zoeuner-Riek S."/>
            <person name="Zhuang Y."/>
            <person name="Zou Y."/>
            <person name="Lindquist E.A."/>
            <person name="Grimwood J."/>
            <person name="Barry K."/>
            <person name="Rokhsar D.S."/>
            <person name="Schmutz J."/>
            <person name="Stiller J.W."/>
            <person name="Grossman A.R."/>
            <person name="Prochnik S.E."/>
        </authorList>
    </citation>
    <scope>NUCLEOTIDE SEQUENCE [LARGE SCALE GENOMIC DNA]</scope>
    <source>
        <strain evidence="3">4086291</strain>
    </source>
</reference>
<dbReference type="Gene3D" id="3.40.50.300">
    <property type="entry name" value="P-loop containing nucleotide triphosphate hydrolases"/>
    <property type="match status" value="1"/>
</dbReference>
<dbReference type="EC" id="5.6.2.3" evidence="1"/>
<feature type="domain" description="DNA helicase Pif1-like DEAD-box helicase" evidence="2">
    <location>
        <begin position="22"/>
        <end position="197"/>
    </location>
</feature>
<dbReference type="GO" id="GO:0006310">
    <property type="term" value="P:DNA recombination"/>
    <property type="evidence" value="ECO:0007669"/>
    <property type="project" value="UniProtKB-KW"/>
</dbReference>
<keyword evidence="1" id="KW-0233">DNA recombination</keyword>
<evidence type="ECO:0000313" key="4">
    <source>
        <dbReference type="Proteomes" id="UP000218209"/>
    </source>
</evidence>